<dbReference type="PROSITE" id="PS50893">
    <property type="entry name" value="ABC_TRANSPORTER_2"/>
    <property type="match status" value="1"/>
</dbReference>
<dbReference type="Gene3D" id="3.40.50.300">
    <property type="entry name" value="P-loop containing nucleotide triphosphate hydrolases"/>
    <property type="match status" value="1"/>
</dbReference>
<sequence>MDSVHIRAENITVEFPIFNASHRSLKKTMLRATTGGRVAHDAGKHVVVRAVSNASFQFNPGDRVALVGHNGAGKTTLLRVLSGVYAPILGRLDVQGRIGSLLDMSLGMDPEATGYENIFLRGVVMGLRPSEIEEKIDEIAEFSELGDYLNMPTRTYSSGMALRLAFAVSTAVHPDILLMDEWLSVGDESFNKKASSRLNSLVERSSILVMASHSPELVRKVCNRKIILEKGLLTEVPVDQPTNAGSSVS</sequence>
<dbReference type="InterPro" id="IPR015860">
    <property type="entry name" value="ABC_transpr_TagH-like"/>
</dbReference>
<keyword evidence="6 8" id="KW-0067">ATP-binding</keyword>
<evidence type="ECO:0000256" key="2">
    <source>
        <dbReference type="ARBA" id="ARBA00022448"/>
    </source>
</evidence>
<dbReference type="PANTHER" id="PTHR46743:SF2">
    <property type="entry name" value="TEICHOIC ACIDS EXPORT ATP-BINDING PROTEIN TAGH"/>
    <property type="match status" value="1"/>
</dbReference>
<gene>
    <name evidence="8" type="ORF">C6Q15_07415</name>
</gene>
<dbReference type="PANTHER" id="PTHR46743">
    <property type="entry name" value="TEICHOIC ACIDS EXPORT ATP-BINDING PROTEIN TAGH"/>
    <property type="match status" value="1"/>
</dbReference>
<dbReference type="InterPro" id="IPR003593">
    <property type="entry name" value="AAA+_ATPase"/>
</dbReference>
<name>A0A228EGS2_9BURK</name>
<dbReference type="SMART" id="SM00382">
    <property type="entry name" value="AAA"/>
    <property type="match status" value="1"/>
</dbReference>
<dbReference type="AlphaFoldDB" id="A0A228EGS2"/>
<dbReference type="GO" id="GO:0140359">
    <property type="term" value="F:ABC-type transporter activity"/>
    <property type="evidence" value="ECO:0007669"/>
    <property type="project" value="InterPro"/>
</dbReference>
<dbReference type="InterPro" id="IPR003439">
    <property type="entry name" value="ABC_transporter-like_ATP-bd"/>
</dbReference>
<keyword evidence="2" id="KW-0813">Transport</keyword>
<keyword evidence="4" id="KW-0472">Membrane</keyword>
<reference evidence="8 9" key="1">
    <citation type="submission" date="2018-03" db="EMBL/GenBank/DDBJ databases">
        <authorList>
            <person name="Keele B.F."/>
        </authorList>
    </citation>
    <scope>NUCLEOTIDE SEQUENCE [LARGE SCALE GENOMIC DNA]</scope>
    <source>
        <strain evidence="8 9">AU19729</strain>
    </source>
</reference>
<dbReference type="InterPro" id="IPR050683">
    <property type="entry name" value="Bact_Polysacc_Export_ATP-bd"/>
</dbReference>
<comment type="caution">
    <text evidence="8">The sequence shown here is derived from an EMBL/GenBank/DDBJ whole genome shotgun (WGS) entry which is preliminary data.</text>
</comment>
<evidence type="ECO:0000313" key="8">
    <source>
        <dbReference type="EMBL" id="PRF63891.1"/>
    </source>
</evidence>
<proteinExistence type="inferred from homology"/>
<evidence type="ECO:0000256" key="5">
    <source>
        <dbReference type="ARBA" id="ARBA00022741"/>
    </source>
</evidence>
<dbReference type="SUPFAM" id="SSF52540">
    <property type="entry name" value="P-loop containing nucleoside triphosphate hydrolases"/>
    <property type="match status" value="1"/>
</dbReference>
<evidence type="ECO:0000256" key="4">
    <source>
        <dbReference type="ARBA" id="ARBA00022519"/>
    </source>
</evidence>
<dbReference type="GO" id="GO:0016887">
    <property type="term" value="F:ATP hydrolysis activity"/>
    <property type="evidence" value="ECO:0007669"/>
    <property type="project" value="InterPro"/>
</dbReference>
<feature type="domain" description="ABC transporter" evidence="7">
    <location>
        <begin position="30"/>
        <end position="249"/>
    </location>
</feature>
<dbReference type="GO" id="GO:0005524">
    <property type="term" value="F:ATP binding"/>
    <property type="evidence" value="ECO:0007669"/>
    <property type="project" value="UniProtKB-KW"/>
</dbReference>
<comment type="similarity">
    <text evidence="1">Belongs to the ABC transporter superfamily.</text>
</comment>
<organism evidence="8 9">
    <name type="scientific">Burkholderia multivorans</name>
    <dbReference type="NCBI Taxonomy" id="87883"/>
    <lineage>
        <taxon>Bacteria</taxon>
        <taxon>Pseudomonadati</taxon>
        <taxon>Pseudomonadota</taxon>
        <taxon>Betaproteobacteria</taxon>
        <taxon>Burkholderiales</taxon>
        <taxon>Burkholderiaceae</taxon>
        <taxon>Burkholderia</taxon>
        <taxon>Burkholderia cepacia complex</taxon>
    </lineage>
</organism>
<evidence type="ECO:0000256" key="3">
    <source>
        <dbReference type="ARBA" id="ARBA00022475"/>
    </source>
</evidence>
<keyword evidence="4" id="KW-0997">Cell inner membrane</keyword>
<dbReference type="EMBL" id="PVGH01000034">
    <property type="protein sequence ID" value="PRF63891.1"/>
    <property type="molecule type" value="Genomic_DNA"/>
</dbReference>
<evidence type="ECO:0000313" key="9">
    <source>
        <dbReference type="Proteomes" id="UP000238982"/>
    </source>
</evidence>
<keyword evidence="3" id="KW-1003">Cell membrane</keyword>
<dbReference type="CDD" id="cd03220">
    <property type="entry name" value="ABC_KpsT_Wzt"/>
    <property type="match status" value="1"/>
</dbReference>
<dbReference type="InterPro" id="IPR027417">
    <property type="entry name" value="P-loop_NTPase"/>
</dbReference>
<evidence type="ECO:0000256" key="1">
    <source>
        <dbReference type="ARBA" id="ARBA00005417"/>
    </source>
</evidence>
<evidence type="ECO:0000256" key="6">
    <source>
        <dbReference type="ARBA" id="ARBA00022840"/>
    </source>
</evidence>
<keyword evidence="5" id="KW-0547">Nucleotide-binding</keyword>
<dbReference type="Pfam" id="PF00005">
    <property type="entry name" value="ABC_tran"/>
    <property type="match status" value="1"/>
</dbReference>
<dbReference type="RefSeq" id="WP_105796348.1">
    <property type="nucleotide sequence ID" value="NZ_JAHPNZ010000052.1"/>
</dbReference>
<accession>A0A228EGS2</accession>
<dbReference type="GO" id="GO:0016020">
    <property type="term" value="C:membrane"/>
    <property type="evidence" value="ECO:0007669"/>
    <property type="project" value="InterPro"/>
</dbReference>
<protein>
    <submittedName>
        <fullName evidence="8">Sugar ABC transporter ATP-binding protein</fullName>
    </submittedName>
</protein>
<evidence type="ECO:0000259" key="7">
    <source>
        <dbReference type="PROSITE" id="PS50893"/>
    </source>
</evidence>
<dbReference type="Proteomes" id="UP000238982">
    <property type="component" value="Unassembled WGS sequence"/>
</dbReference>